<dbReference type="PANTHER" id="PTHR15288:SF0">
    <property type="entry name" value="UDENN DOMAIN-CONTAINING PROTEIN"/>
    <property type="match status" value="1"/>
</dbReference>
<dbReference type="Pfam" id="PF02141">
    <property type="entry name" value="DENN"/>
    <property type="match status" value="1"/>
</dbReference>
<feature type="compositionally biased region" description="Polar residues" evidence="1">
    <location>
        <begin position="346"/>
        <end position="362"/>
    </location>
</feature>
<dbReference type="Pfam" id="PF03456">
    <property type="entry name" value="uDENN"/>
    <property type="match status" value="1"/>
</dbReference>
<feature type="region of interest" description="Disordered" evidence="1">
    <location>
        <begin position="341"/>
        <end position="362"/>
    </location>
</feature>
<proteinExistence type="predicted"/>
<dbReference type="Gene3D" id="3.30.450.200">
    <property type="match status" value="1"/>
</dbReference>
<accession>A0A0B0MJ52</accession>
<dbReference type="InterPro" id="IPR005113">
    <property type="entry name" value="uDENN_dom"/>
</dbReference>
<dbReference type="EMBL" id="JRRC01247019">
    <property type="protein sequence ID" value="KHG02183.1"/>
    <property type="molecule type" value="Genomic_DNA"/>
</dbReference>
<dbReference type="AlphaFoldDB" id="A0A0B0MJ52"/>
<dbReference type="InterPro" id="IPR051942">
    <property type="entry name" value="DENN_domain_containing_2"/>
</dbReference>
<evidence type="ECO:0000259" key="2">
    <source>
        <dbReference type="PROSITE" id="PS50211"/>
    </source>
</evidence>
<evidence type="ECO:0000256" key="1">
    <source>
        <dbReference type="SAM" id="MobiDB-lite"/>
    </source>
</evidence>
<sequence>METKEEAEGNEDHPPSPSWELNHLFEVEEEEDVKGDIGVAHNPEPSGSSNYSRLPPLGHRRTQSDVLNAAHRRNNSFQRLKTSMQKALRWGGNSRDDRFRSSFNPEVLANQKRQWYQLHSKTMDKFRYEQPTSIFEHFIIAGVHPDTDLGTVEEAFAKRKKWETDMKRSGMIDVKMLQNHGPPLPIFEPQILFRYPPGKRLAMRLKDLATFCFPGGVKARLLERTPSFSELNEVLYGQEHLSRDDFAFIFSLKVAGNATVYGVCLHVPELVQRQPGNLGGSSRLSSIAGSSRQYMVSAPRCYCLLTRVPFFELHYEMLNSIIAQERLNRITEVVSEMNPSLDDLAPSSSKQDNQINDNTFTSTPNSEYVNEWMASALPVNSTVVLSSDTAANDEVSSASLKISSPLSSGSVAASDASDWGHVREIEKDVRKGVLYIDDNASEASEIRCSALERINGTHENGQISPDIGSVFSLRSPRSLTSEDDEEEDDLFWNNEKEYGDDLIMEWAKENKNDLLQIVCSYHALALPQRGSEIVFQPLEHLQAIEYVRPPISALAMDESFFYSMEPSEINAKFAAAEEALALSVWTTATICRVLSLDGILAVIAGVLLEKQIVVVCPNLGVLSAVVLSLIPIIRPFQWQSLLLPVLPMRMLDFLDAPVPFLVGVQDKPADLKMKSTSNLVQVNLPKKQVKTCYVPQLPQRKELVSELGPIHSTLAFEGSIAKKHPTYRCNEVQAEAAIQFLAIMRDYLESLCANLRSHTITSVQSDQDRVGHFLCFYYYAVGSSSLFPNDYSRNATYSFIDSFPIKDRPFIKLFVDTQLFTVLSDSRLSRYENEN</sequence>
<dbReference type="InterPro" id="IPR037516">
    <property type="entry name" value="Tripartite_DENN"/>
</dbReference>
<reference evidence="4" key="1">
    <citation type="submission" date="2014-09" db="EMBL/GenBank/DDBJ databases">
        <authorList>
            <person name="Mudge J."/>
            <person name="Ramaraj T."/>
            <person name="Lindquist I.E."/>
            <person name="Bharti A.K."/>
            <person name="Sundararajan A."/>
            <person name="Cameron C.T."/>
            <person name="Woodward J.E."/>
            <person name="May G.D."/>
            <person name="Brubaker C."/>
            <person name="Broadhvest J."/>
            <person name="Wilkins T.A."/>
        </authorList>
    </citation>
    <scope>NUCLEOTIDE SEQUENCE</scope>
    <source>
        <strain evidence="4">cv. AKA8401</strain>
    </source>
</reference>
<gene>
    <name evidence="3" type="ORF">F383_24673</name>
</gene>
<protein>
    <submittedName>
        <fullName evidence="3">DENN domain-containing 5B</fullName>
    </submittedName>
</protein>
<dbReference type="Proteomes" id="UP000032142">
    <property type="component" value="Unassembled WGS sequence"/>
</dbReference>
<feature type="compositionally biased region" description="Basic and acidic residues" evidence="1">
    <location>
        <begin position="1"/>
        <end position="14"/>
    </location>
</feature>
<dbReference type="InterPro" id="IPR043153">
    <property type="entry name" value="DENN_C"/>
</dbReference>
<feature type="region of interest" description="Disordered" evidence="1">
    <location>
        <begin position="1"/>
        <end position="59"/>
    </location>
</feature>
<dbReference type="InterPro" id="IPR001194">
    <property type="entry name" value="cDENN_dom"/>
</dbReference>
<organism evidence="3 4">
    <name type="scientific">Gossypium arboreum</name>
    <name type="common">Tree cotton</name>
    <name type="synonym">Gossypium nanking</name>
    <dbReference type="NCBI Taxonomy" id="29729"/>
    <lineage>
        <taxon>Eukaryota</taxon>
        <taxon>Viridiplantae</taxon>
        <taxon>Streptophyta</taxon>
        <taxon>Embryophyta</taxon>
        <taxon>Tracheophyta</taxon>
        <taxon>Spermatophyta</taxon>
        <taxon>Magnoliopsida</taxon>
        <taxon>eudicotyledons</taxon>
        <taxon>Gunneridae</taxon>
        <taxon>Pentapetalae</taxon>
        <taxon>rosids</taxon>
        <taxon>malvids</taxon>
        <taxon>Malvales</taxon>
        <taxon>Malvaceae</taxon>
        <taxon>Malvoideae</taxon>
        <taxon>Gossypium</taxon>
    </lineage>
</organism>
<comment type="caution">
    <text evidence="3">The sequence shown here is derived from an EMBL/GenBank/DDBJ whole genome shotgun (WGS) entry which is preliminary data.</text>
</comment>
<evidence type="ECO:0000313" key="3">
    <source>
        <dbReference type="EMBL" id="KHG02183.1"/>
    </source>
</evidence>
<dbReference type="Gene3D" id="3.40.50.11500">
    <property type="match status" value="1"/>
</dbReference>
<dbReference type="PROSITE" id="PS50211">
    <property type="entry name" value="DENN"/>
    <property type="match status" value="1"/>
</dbReference>
<evidence type="ECO:0000313" key="4">
    <source>
        <dbReference type="Proteomes" id="UP000032142"/>
    </source>
</evidence>
<feature type="domain" description="UDENN" evidence="2">
    <location>
        <begin position="172"/>
        <end position="834"/>
    </location>
</feature>
<name>A0A0B0MJ52_GOSAR</name>
<keyword evidence="4" id="KW-1185">Reference proteome</keyword>
<dbReference type="PANTHER" id="PTHR15288">
    <property type="entry name" value="DENN DOMAIN-CONTAINING PROTEIN 2"/>
    <property type="match status" value="1"/>
</dbReference>
<dbReference type="SMART" id="SM00799">
    <property type="entry name" value="DENN"/>
    <property type="match status" value="1"/>
</dbReference>